<dbReference type="AlphaFoldDB" id="Q69MG3"/>
<evidence type="ECO:0000313" key="3">
    <source>
        <dbReference type="EMBL" id="BAD36330.1"/>
    </source>
</evidence>
<evidence type="ECO:0000313" key="2">
    <source>
        <dbReference type="EMBL" id="BAD36264.1"/>
    </source>
</evidence>
<feature type="compositionally biased region" description="Low complexity" evidence="1">
    <location>
        <begin position="46"/>
        <end position="57"/>
    </location>
</feature>
<dbReference type="EMBL" id="AP005753">
    <property type="protein sequence ID" value="BAD36330.1"/>
    <property type="molecule type" value="Genomic_DNA"/>
</dbReference>
<gene>
    <name evidence="2" type="ORF">OJ1261_A08.6</name>
    <name evidence="3" type="ORF">OSJNBa0084L05.16</name>
</gene>
<evidence type="ECO:0000256" key="1">
    <source>
        <dbReference type="SAM" id="MobiDB-lite"/>
    </source>
</evidence>
<reference evidence="3" key="2">
    <citation type="submission" date="2002-09" db="EMBL/GenBank/DDBJ databases">
        <title>Oryza sativa nipponbare(GA3) genomic DNA, chromosome 9, BAC clone:OSJNBa0084L05.</title>
        <authorList>
            <person name="Sasaki T."/>
            <person name="Matsumoto T."/>
            <person name="Katayose Y."/>
        </authorList>
    </citation>
    <scope>NUCLEOTIDE SEQUENCE</scope>
</reference>
<evidence type="ECO:0000313" key="4">
    <source>
        <dbReference type="Proteomes" id="UP000000763"/>
    </source>
</evidence>
<sequence length="65" mass="6674">MTPAISSRKITTDGFAVVPSYFSLLAAKPSSPPFTAGNGDKFTGRPASAPSSTSSLTCGTHMIRP</sequence>
<dbReference type="EMBL" id="AP005722">
    <property type="protein sequence ID" value="BAD36264.1"/>
    <property type="molecule type" value="Genomic_DNA"/>
</dbReference>
<dbReference type="Proteomes" id="UP000000763">
    <property type="component" value="Chromosome 9"/>
</dbReference>
<accession>Q69MG3</accession>
<reference evidence="4" key="4">
    <citation type="journal article" date="2008" name="Nucleic Acids Res.">
        <title>The rice annotation project database (RAP-DB): 2008 update.</title>
        <authorList>
            <consortium name="The rice annotation project (RAP)"/>
        </authorList>
    </citation>
    <scope>GENOME REANNOTATION</scope>
    <source>
        <strain evidence="4">cv. Nipponbare</strain>
    </source>
</reference>
<organism evidence="3 4">
    <name type="scientific">Oryza sativa subsp. japonica</name>
    <name type="common">Rice</name>
    <dbReference type="NCBI Taxonomy" id="39947"/>
    <lineage>
        <taxon>Eukaryota</taxon>
        <taxon>Viridiplantae</taxon>
        <taxon>Streptophyta</taxon>
        <taxon>Embryophyta</taxon>
        <taxon>Tracheophyta</taxon>
        <taxon>Spermatophyta</taxon>
        <taxon>Magnoliopsida</taxon>
        <taxon>Liliopsida</taxon>
        <taxon>Poales</taxon>
        <taxon>Poaceae</taxon>
        <taxon>BOP clade</taxon>
        <taxon>Oryzoideae</taxon>
        <taxon>Oryzeae</taxon>
        <taxon>Oryzinae</taxon>
        <taxon>Oryza</taxon>
        <taxon>Oryza sativa</taxon>
    </lineage>
</organism>
<protein>
    <submittedName>
        <fullName evidence="3">Uncharacterized protein</fullName>
    </submittedName>
</protein>
<proteinExistence type="predicted"/>
<feature type="region of interest" description="Disordered" evidence="1">
    <location>
        <begin position="34"/>
        <end position="65"/>
    </location>
</feature>
<reference evidence="2" key="1">
    <citation type="submission" date="2002-09" db="EMBL/GenBank/DDBJ databases">
        <title>Oryza sativa nipponbare(GA3) genomic DNA, chromosome 9, BAC clone:OJ1261_A08.</title>
        <authorList>
            <person name="Sasaki T."/>
            <person name="Matsumoto T."/>
            <person name="Hattori M."/>
            <person name="Sakaki Y."/>
            <person name="Katayose Y."/>
        </authorList>
    </citation>
    <scope>NUCLEOTIDE SEQUENCE</scope>
</reference>
<name>Q69MG3_ORYSJ</name>
<reference evidence="4" key="3">
    <citation type="journal article" date="2005" name="Nature">
        <title>The map-based sequence of the rice genome.</title>
        <authorList>
            <consortium name="International rice genome sequencing project (IRGSP)"/>
            <person name="Matsumoto T."/>
            <person name="Wu J."/>
            <person name="Kanamori H."/>
            <person name="Katayose Y."/>
            <person name="Fujisawa M."/>
            <person name="Namiki N."/>
            <person name="Mizuno H."/>
            <person name="Yamamoto K."/>
            <person name="Antonio B.A."/>
            <person name="Baba T."/>
            <person name="Sakata K."/>
            <person name="Nagamura Y."/>
            <person name="Aoki H."/>
            <person name="Arikawa K."/>
            <person name="Arita K."/>
            <person name="Bito T."/>
            <person name="Chiden Y."/>
            <person name="Fujitsuka N."/>
            <person name="Fukunaka R."/>
            <person name="Hamada M."/>
            <person name="Harada C."/>
            <person name="Hayashi A."/>
            <person name="Hijishita S."/>
            <person name="Honda M."/>
            <person name="Hosokawa S."/>
            <person name="Ichikawa Y."/>
            <person name="Idonuma A."/>
            <person name="Iijima M."/>
            <person name="Ikeda M."/>
            <person name="Ikeno M."/>
            <person name="Ito K."/>
            <person name="Ito S."/>
            <person name="Ito T."/>
            <person name="Ito Y."/>
            <person name="Ito Y."/>
            <person name="Iwabuchi A."/>
            <person name="Kamiya K."/>
            <person name="Karasawa W."/>
            <person name="Kurita K."/>
            <person name="Katagiri S."/>
            <person name="Kikuta A."/>
            <person name="Kobayashi H."/>
            <person name="Kobayashi N."/>
            <person name="Machita K."/>
            <person name="Maehara T."/>
            <person name="Masukawa M."/>
            <person name="Mizubayashi T."/>
            <person name="Mukai Y."/>
            <person name="Nagasaki H."/>
            <person name="Nagata Y."/>
            <person name="Naito S."/>
            <person name="Nakashima M."/>
            <person name="Nakama Y."/>
            <person name="Nakamichi Y."/>
            <person name="Nakamura M."/>
            <person name="Meguro A."/>
            <person name="Negishi M."/>
            <person name="Ohta I."/>
            <person name="Ohta T."/>
            <person name="Okamoto M."/>
            <person name="Ono N."/>
            <person name="Saji S."/>
            <person name="Sakaguchi M."/>
            <person name="Sakai K."/>
            <person name="Shibata M."/>
            <person name="Shimokawa T."/>
            <person name="Song J."/>
            <person name="Takazaki Y."/>
            <person name="Terasawa K."/>
            <person name="Tsugane M."/>
            <person name="Tsuji K."/>
            <person name="Ueda S."/>
            <person name="Waki K."/>
            <person name="Yamagata H."/>
            <person name="Yamamoto M."/>
            <person name="Yamamoto S."/>
            <person name="Yamane H."/>
            <person name="Yoshiki S."/>
            <person name="Yoshihara R."/>
            <person name="Yukawa K."/>
            <person name="Zhong H."/>
            <person name="Yano M."/>
            <person name="Yuan Q."/>
            <person name="Ouyang S."/>
            <person name="Liu J."/>
            <person name="Jones K.M."/>
            <person name="Gansberger K."/>
            <person name="Moffat K."/>
            <person name="Hill J."/>
            <person name="Bera J."/>
            <person name="Fadrosh D."/>
            <person name="Jin S."/>
            <person name="Johri S."/>
            <person name="Kim M."/>
            <person name="Overton L."/>
            <person name="Reardon M."/>
            <person name="Tsitrin T."/>
            <person name="Vuong H."/>
            <person name="Weaver B."/>
            <person name="Ciecko A."/>
            <person name="Tallon L."/>
            <person name="Jackson J."/>
            <person name="Pai G."/>
            <person name="Aken S.V."/>
            <person name="Utterback T."/>
            <person name="Reidmuller S."/>
            <person name="Feldblyum T."/>
            <person name="Hsiao J."/>
            <person name="Zismann V."/>
            <person name="Iobst S."/>
            <person name="de Vazeille A.R."/>
            <person name="Buell C.R."/>
            <person name="Ying K."/>
            <person name="Li Y."/>
            <person name="Lu T."/>
            <person name="Huang Y."/>
            <person name="Zhao Q."/>
            <person name="Feng Q."/>
            <person name="Zhang L."/>
            <person name="Zhu J."/>
            <person name="Weng Q."/>
            <person name="Mu J."/>
            <person name="Lu Y."/>
            <person name="Fan D."/>
            <person name="Liu Y."/>
            <person name="Guan J."/>
            <person name="Zhang Y."/>
            <person name="Yu S."/>
            <person name="Liu X."/>
            <person name="Zhang Y."/>
            <person name="Hong G."/>
            <person name="Han B."/>
            <person name="Choisne N."/>
            <person name="Demange N."/>
            <person name="Orjeda G."/>
            <person name="Samain S."/>
            <person name="Cattolico L."/>
            <person name="Pelletier E."/>
            <person name="Couloux A."/>
            <person name="Segurens B."/>
            <person name="Wincker P."/>
            <person name="D'Hont A."/>
            <person name="Scarpelli C."/>
            <person name="Weissenbach J."/>
            <person name="Salanoubat M."/>
            <person name="Quetier F."/>
            <person name="Yu Y."/>
            <person name="Kim H.R."/>
            <person name="Rambo T."/>
            <person name="Currie J."/>
            <person name="Collura K."/>
            <person name="Luo M."/>
            <person name="Yang T."/>
            <person name="Ammiraju J.S.S."/>
            <person name="Engler F."/>
            <person name="Soderlund C."/>
            <person name="Wing R.A."/>
            <person name="Palmer L.E."/>
            <person name="de la Bastide M."/>
            <person name="Spiegel L."/>
            <person name="Nascimento L."/>
            <person name="Zutavern T."/>
            <person name="O'Shaughnessy A."/>
            <person name="Dike S."/>
            <person name="Dedhia N."/>
            <person name="Preston R."/>
            <person name="Balija V."/>
            <person name="McCombie W.R."/>
            <person name="Chow T."/>
            <person name="Chen H."/>
            <person name="Chung M."/>
            <person name="Chen C."/>
            <person name="Shaw J."/>
            <person name="Wu H."/>
            <person name="Hsiao K."/>
            <person name="Chao Y."/>
            <person name="Chu M."/>
            <person name="Cheng C."/>
            <person name="Hour A."/>
            <person name="Lee P."/>
            <person name="Lin S."/>
            <person name="Lin Y."/>
            <person name="Liou J."/>
            <person name="Liu S."/>
            <person name="Hsing Y."/>
            <person name="Raghuvanshi S."/>
            <person name="Mohanty A."/>
            <person name="Bharti A.K."/>
            <person name="Gaur A."/>
            <person name="Gupta V."/>
            <person name="Kumar D."/>
            <person name="Ravi V."/>
            <person name="Vij S."/>
            <person name="Kapur A."/>
            <person name="Khurana P."/>
            <person name="Khurana P."/>
            <person name="Khurana J.P."/>
            <person name="Tyagi A.K."/>
            <person name="Gaikwad K."/>
            <person name="Singh A."/>
            <person name="Dalal V."/>
            <person name="Srivastava S."/>
            <person name="Dixit A."/>
            <person name="Pal A.K."/>
            <person name="Ghazi I.A."/>
            <person name="Yadav M."/>
            <person name="Pandit A."/>
            <person name="Bhargava A."/>
            <person name="Sureshbabu K."/>
            <person name="Batra K."/>
            <person name="Sharma T.R."/>
            <person name="Mohapatra T."/>
            <person name="Singh N.K."/>
            <person name="Messing J."/>
            <person name="Nelson A.B."/>
            <person name="Fuks G."/>
            <person name="Kavchok S."/>
            <person name="Keizer G."/>
            <person name="Linton E."/>
            <person name="Llaca V."/>
            <person name="Song R."/>
            <person name="Tanyolac B."/>
            <person name="Young S."/>
            <person name="Ho-Il K."/>
            <person name="Hahn J.H."/>
            <person name="Sangsakoo G."/>
            <person name="Vanavichit A."/>
            <person name="de Mattos Luiz.A.T."/>
            <person name="Zimmer P.D."/>
            <person name="Malone G."/>
            <person name="Dellagostin O."/>
            <person name="de Oliveira A.C."/>
            <person name="Bevan M."/>
            <person name="Bancroft I."/>
            <person name="Minx P."/>
            <person name="Cordum H."/>
            <person name="Wilson R."/>
            <person name="Cheng Z."/>
            <person name="Jin W."/>
            <person name="Jiang J."/>
            <person name="Leong S.A."/>
            <person name="Iwama H."/>
            <person name="Gojobori T."/>
            <person name="Itoh T."/>
            <person name="Niimura Y."/>
            <person name="Fujii Y."/>
            <person name="Habara T."/>
            <person name="Sakai H."/>
            <person name="Sato Y."/>
            <person name="Wilson G."/>
            <person name="Kumar K."/>
            <person name="McCouch S."/>
            <person name="Juretic N."/>
            <person name="Hoen D."/>
            <person name="Wright S."/>
            <person name="Bruskiewich R."/>
            <person name="Bureau T."/>
            <person name="Miyao A."/>
            <person name="Hirochika H."/>
            <person name="Nishikawa T."/>
            <person name="Kadowaki K."/>
            <person name="Sugiura M."/>
            <person name="Burr B."/>
            <person name="Sasaki T."/>
        </authorList>
    </citation>
    <scope>NUCLEOTIDE SEQUENCE [LARGE SCALE GENOMIC DNA]</scope>
    <source>
        <strain evidence="4">cv. Nipponbare</strain>
    </source>
</reference>